<proteinExistence type="predicted"/>
<gene>
    <name evidence="1" type="ORF">DSL99_935</name>
</gene>
<reference evidence="1 2" key="1">
    <citation type="submission" date="2018-07" db="EMBL/GenBank/DDBJ databases">
        <title>Leeuwenhoekiella genomics.</title>
        <authorList>
            <person name="Tahon G."/>
            <person name="Willems A."/>
        </authorList>
    </citation>
    <scope>NUCLEOTIDE SEQUENCE [LARGE SCALE GENOMIC DNA]</scope>
    <source>
        <strain evidence="1 2">LMG 1345</strain>
    </source>
</reference>
<dbReference type="EMBL" id="QOVL01000004">
    <property type="protein sequence ID" value="RXG32130.1"/>
    <property type="molecule type" value="Genomic_DNA"/>
</dbReference>
<evidence type="ECO:0000313" key="1">
    <source>
        <dbReference type="EMBL" id="RXG32130.1"/>
    </source>
</evidence>
<dbReference type="AlphaFoldDB" id="A0A4Q0PNM8"/>
<dbReference type="Proteomes" id="UP000290608">
    <property type="component" value="Unassembled WGS sequence"/>
</dbReference>
<name>A0A4Q0PNM8_9FLAO</name>
<accession>A0A4Q0PNM8</accession>
<evidence type="ECO:0000313" key="2">
    <source>
        <dbReference type="Proteomes" id="UP000290608"/>
    </source>
</evidence>
<organism evidence="1 2">
    <name type="scientific">Leeuwenhoekiella marinoflava</name>
    <dbReference type="NCBI Taxonomy" id="988"/>
    <lineage>
        <taxon>Bacteria</taxon>
        <taxon>Pseudomonadati</taxon>
        <taxon>Bacteroidota</taxon>
        <taxon>Flavobacteriia</taxon>
        <taxon>Flavobacteriales</taxon>
        <taxon>Flavobacteriaceae</taxon>
        <taxon>Leeuwenhoekiella</taxon>
    </lineage>
</organism>
<protein>
    <submittedName>
        <fullName evidence="1">Uncharacterized protein</fullName>
    </submittedName>
</protein>
<sequence length="34" mass="3809">MDVAVEPFYAQESPGYKNISQEYLAAKEFMIAPA</sequence>
<comment type="caution">
    <text evidence="1">The sequence shown here is derived from an EMBL/GenBank/DDBJ whole genome shotgun (WGS) entry which is preliminary data.</text>
</comment>